<evidence type="ECO:0000259" key="5">
    <source>
        <dbReference type="Pfam" id="PF07992"/>
    </source>
</evidence>
<evidence type="ECO:0000256" key="3">
    <source>
        <dbReference type="ARBA" id="ARBA00022827"/>
    </source>
</evidence>
<keyword evidence="2" id="KW-0285">Flavoprotein</keyword>
<dbReference type="RefSeq" id="WP_165141300.1">
    <property type="nucleotide sequence ID" value="NZ_CP049255.1"/>
</dbReference>
<dbReference type="Pfam" id="PF14759">
    <property type="entry name" value="Reductase_C"/>
    <property type="match status" value="1"/>
</dbReference>
<dbReference type="PANTHER" id="PTHR43557">
    <property type="entry name" value="APOPTOSIS-INDUCING FACTOR 1"/>
    <property type="match status" value="1"/>
</dbReference>
<comment type="caution">
    <text evidence="7">The sequence shown here is derived from an EMBL/GenBank/DDBJ whole genome shotgun (WGS) entry which is preliminary data.</text>
</comment>
<dbReference type="GO" id="GO:0005737">
    <property type="term" value="C:cytoplasm"/>
    <property type="evidence" value="ECO:0007669"/>
    <property type="project" value="TreeGrafter"/>
</dbReference>
<dbReference type="InterPro" id="IPR023753">
    <property type="entry name" value="FAD/NAD-binding_dom"/>
</dbReference>
<dbReference type="GO" id="GO:0016651">
    <property type="term" value="F:oxidoreductase activity, acting on NAD(P)H"/>
    <property type="evidence" value="ECO:0007669"/>
    <property type="project" value="TreeGrafter"/>
</dbReference>
<sequence>MSIREPAEILIVGGGITGVTAAVSLRDEGYRGGITIVEASTDCTDHPPLSKRVLVSGVAQGDLALLPRERADALNVNIIAGVEARAIDAAAHTVSLSDGRLLSAEAIVVAVGSEPNQLEGYSAHPRVMTLRDYDDALAIRKHGGAGSTVVVVGGGFIGAEVAASLHECGAHVVIVEPHEIPGAHLLGQTLARWLHAMHTEHGVDVRRTRVSAIDGGAFAGDDRMRVALVDGSSIEADLVVVGVGVSARVIAGAERLVPPTGLLISPSHHWDAARLDGIDAAALLLGNSPAVRGAPWYWSDRYGHHIEVVGDLVGNGSSGAPFDVVRPGNAVFRVDGDVLLGAASIDDPMTVRAARRMIDRRVQVDREALADPSLSLRRMLRA</sequence>
<dbReference type="PANTHER" id="PTHR43557:SF2">
    <property type="entry name" value="RIESKE DOMAIN-CONTAINING PROTEIN-RELATED"/>
    <property type="match status" value="1"/>
</dbReference>
<organism evidence="7 8">
    <name type="scientific">Microbacterium endophyticum</name>
    <dbReference type="NCBI Taxonomy" id="1526412"/>
    <lineage>
        <taxon>Bacteria</taxon>
        <taxon>Bacillati</taxon>
        <taxon>Actinomycetota</taxon>
        <taxon>Actinomycetes</taxon>
        <taxon>Micrococcales</taxon>
        <taxon>Microbacteriaceae</taxon>
        <taxon>Microbacterium</taxon>
    </lineage>
</organism>
<dbReference type="AlphaFoldDB" id="A0A7W4V3N3"/>
<keyword evidence="8" id="KW-1185">Reference proteome</keyword>
<gene>
    <name evidence="7" type="ORF">FHX49_001486</name>
</gene>
<name>A0A7W4V3N3_9MICO</name>
<dbReference type="SUPFAM" id="SSF51905">
    <property type="entry name" value="FAD/NAD(P)-binding domain"/>
    <property type="match status" value="2"/>
</dbReference>
<dbReference type="PRINTS" id="PR00368">
    <property type="entry name" value="FADPNR"/>
</dbReference>
<dbReference type="InterPro" id="IPR016156">
    <property type="entry name" value="FAD/NAD-linked_Rdtase_dimer_sf"/>
</dbReference>
<evidence type="ECO:0000259" key="6">
    <source>
        <dbReference type="Pfam" id="PF14759"/>
    </source>
</evidence>
<evidence type="ECO:0000256" key="4">
    <source>
        <dbReference type="ARBA" id="ARBA00023002"/>
    </source>
</evidence>
<dbReference type="Gene3D" id="3.30.390.30">
    <property type="match status" value="1"/>
</dbReference>
<evidence type="ECO:0000256" key="2">
    <source>
        <dbReference type="ARBA" id="ARBA00022630"/>
    </source>
</evidence>
<dbReference type="PRINTS" id="PR00411">
    <property type="entry name" value="PNDRDTASEI"/>
</dbReference>
<dbReference type="Pfam" id="PF07992">
    <property type="entry name" value="Pyr_redox_2"/>
    <property type="match status" value="1"/>
</dbReference>
<protein>
    <submittedName>
        <fullName evidence="7">Thioredoxin reductase</fullName>
    </submittedName>
</protein>
<keyword evidence="3" id="KW-0274">FAD</keyword>
<dbReference type="SUPFAM" id="SSF55424">
    <property type="entry name" value="FAD/NAD-linked reductases, dimerisation (C-terminal) domain"/>
    <property type="match status" value="1"/>
</dbReference>
<comment type="cofactor">
    <cofactor evidence="1">
        <name>FAD</name>
        <dbReference type="ChEBI" id="CHEBI:57692"/>
    </cofactor>
</comment>
<dbReference type="Gene3D" id="3.50.50.60">
    <property type="entry name" value="FAD/NAD(P)-binding domain"/>
    <property type="match status" value="2"/>
</dbReference>
<dbReference type="EMBL" id="JACHWQ010000003">
    <property type="protein sequence ID" value="MBB2975919.1"/>
    <property type="molecule type" value="Genomic_DNA"/>
</dbReference>
<evidence type="ECO:0000256" key="1">
    <source>
        <dbReference type="ARBA" id="ARBA00001974"/>
    </source>
</evidence>
<evidence type="ECO:0000313" key="7">
    <source>
        <dbReference type="EMBL" id="MBB2975919.1"/>
    </source>
</evidence>
<dbReference type="InterPro" id="IPR050446">
    <property type="entry name" value="FAD-oxidoreductase/Apoptosis"/>
</dbReference>
<accession>A0A7W4V3N3</accession>
<dbReference type="Proteomes" id="UP000529310">
    <property type="component" value="Unassembled WGS sequence"/>
</dbReference>
<dbReference type="InterPro" id="IPR036188">
    <property type="entry name" value="FAD/NAD-bd_sf"/>
</dbReference>
<keyword evidence="4" id="KW-0560">Oxidoreductase</keyword>
<proteinExistence type="predicted"/>
<feature type="domain" description="Reductase C-terminal" evidence="6">
    <location>
        <begin position="296"/>
        <end position="380"/>
    </location>
</feature>
<reference evidence="7 8" key="1">
    <citation type="submission" date="2020-08" db="EMBL/GenBank/DDBJ databases">
        <title>Sequencing the genomes of 1000 actinobacteria strains.</title>
        <authorList>
            <person name="Klenk H.-P."/>
        </authorList>
    </citation>
    <scope>NUCLEOTIDE SEQUENCE [LARGE SCALE GENOMIC DNA]</scope>
    <source>
        <strain evidence="7 8">DSM 27099</strain>
    </source>
</reference>
<feature type="domain" description="FAD/NAD(P)-binding" evidence="5">
    <location>
        <begin position="8"/>
        <end position="248"/>
    </location>
</feature>
<evidence type="ECO:0000313" key="8">
    <source>
        <dbReference type="Proteomes" id="UP000529310"/>
    </source>
</evidence>
<dbReference type="InterPro" id="IPR028202">
    <property type="entry name" value="Reductase_C"/>
</dbReference>